<sequence length="402" mass="46283">MSDPKPDRISVEESDNPWVKLILWSDEHPVRLANRWNGFMKYLVEERRARLVSLKVTDARRLLLMKDWDIDSAELRRASPLSDEELENAKSLFPFGTDFSQLLPNITIDNLIFRKKLSFAGAIFARTISFKNCCFERPVDFYGANFEQWAIFSGSEFLEAVHFGDAQFRVAALFDRVTFCGQIDFYWSKNDRILDMSFRDAHFLNFTPMFHGQKLHPGSDFHGVTWPDIPKRNGHKKTEDTIKGALLAQITSYEFIRTQAEHIGQLELRKEMIRRELACRTELAEPSFERLLRKAYAWICDHGTSIGRPALALLCIWGFTFAAWRGWAAQEAAVTTWDVLYHTGGRMVPFVGGHAYVEEHTLKALRAAPHVLHFLSAMAAILSPFLLFLMALALRLKFRMSV</sequence>
<feature type="transmembrane region" description="Helical" evidence="1">
    <location>
        <begin position="371"/>
        <end position="394"/>
    </location>
</feature>
<keyword evidence="1" id="KW-1133">Transmembrane helix</keyword>
<dbReference type="AlphaFoldDB" id="A0AAN0RLC9"/>
<reference evidence="2 3" key="1">
    <citation type="journal article" date="2014" name="ISME J.">
        <title>Adaptation of an abundant Roseobacter RCA organism to pelagic systems revealed by genomic and transcriptomic analyses.</title>
        <authorList>
            <person name="Voget S."/>
            <person name="Wemheuer B."/>
            <person name="Brinkhoff T."/>
            <person name="Vollmers J."/>
            <person name="Dietrich S."/>
            <person name="Giebel H.A."/>
            <person name="Beardsley C."/>
            <person name="Sardemann C."/>
            <person name="Bakenhus I."/>
            <person name="Billerbeck S."/>
            <person name="Daniel R."/>
            <person name="Simon M."/>
        </authorList>
    </citation>
    <scope>NUCLEOTIDE SEQUENCE [LARGE SCALE GENOMIC DNA]</scope>
    <source>
        <strain evidence="2 3">RCA23</strain>
    </source>
</reference>
<accession>A0AAN0RLC9</accession>
<evidence type="ECO:0000313" key="3">
    <source>
        <dbReference type="Proteomes" id="UP000028680"/>
    </source>
</evidence>
<evidence type="ECO:0008006" key="4">
    <source>
        <dbReference type="Google" id="ProtNLM"/>
    </source>
</evidence>
<evidence type="ECO:0000313" key="2">
    <source>
        <dbReference type="EMBL" id="AII88388.1"/>
    </source>
</evidence>
<proteinExistence type="predicted"/>
<keyword evidence="1" id="KW-0812">Transmembrane</keyword>
<dbReference type="KEGG" id="ptp:RCA23_c28860"/>
<dbReference type="InterPro" id="IPR001646">
    <property type="entry name" value="5peptide_repeat"/>
</dbReference>
<name>A0AAN0RLC9_9RHOB</name>
<keyword evidence="1" id="KW-0472">Membrane</keyword>
<dbReference type="RefSeq" id="WP_044050940.1">
    <property type="nucleotide sequence ID" value="NZ_CP003984.1"/>
</dbReference>
<protein>
    <recommendedName>
        <fullName evidence="4">Pentapeptide repeat-containing protein</fullName>
    </recommendedName>
</protein>
<dbReference type="Pfam" id="PF13576">
    <property type="entry name" value="Pentapeptide_3"/>
    <property type="match status" value="1"/>
</dbReference>
<gene>
    <name evidence="2" type="ORF">RCA23_c28860</name>
</gene>
<dbReference type="EMBL" id="CP003984">
    <property type="protein sequence ID" value="AII88388.1"/>
    <property type="molecule type" value="Genomic_DNA"/>
</dbReference>
<organism evidence="2 3">
    <name type="scientific">Planktomarina temperata RCA23</name>
    <dbReference type="NCBI Taxonomy" id="666509"/>
    <lineage>
        <taxon>Bacteria</taxon>
        <taxon>Pseudomonadati</taxon>
        <taxon>Pseudomonadota</taxon>
        <taxon>Alphaproteobacteria</taxon>
        <taxon>Rhodobacterales</taxon>
        <taxon>Paracoccaceae</taxon>
        <taxon>Planktomarina</taxon>
    </lineage>
</organism>
<keyword evidence="3" id="KW-1185">Reference proteome</keyword>
<evidence type="ECO:0000256" key="1">
    <source>
        <dbReference type="SAM" id="Phobius"/>
    </source>
</evidence>
<dbReference type="Proteomes" id="UP000028680">
    <property type="component" value="Chromosome"/>
</dbReference>